<dbReference type="SUPFAM" id="SSF81383">
    <property type="entry name" value="F-box domain"/>
    <property type="match status" value="1"/>
</dbReference>
<dbReference type="InterPro" id="IPR001810">
    <property type="entry name" value="F-box_dom"/>
</dbReference>
<dbReference type="InterPro" id="IPR053197">
    <property type="entry name" value="F-box_SCFL_complex_component"/>
</dbReference>
<dbReference type="Gene3D" id="1.20.1280.50">
    <property type="match status" value="1"/>
</dbReference>
<evidence type="ECO:0000313" key="3">
    <source>
        <dbReference type="Proteomes" id="UP001396334"/>
    </source>
</evidence>
<dbReference type="CDD" id="cd22160">
    <property type="entry name" value="F-box_AtFBL13-like"/>
    <property type="match status" value="1"/>
</dbReference>
<dbReference type="PROSITE" id="PS50181">
    <property type="entry name" value="FBOX"/>
    <property type="match status" value="1"/>
</dbReference>
<dbReference type="PANTHER" id="PTHR34223">
    <property type="entry name" value="OS11G0201299 PROTEIN"/>
    <property type="match status" value="1"/>
</dbReference>
<comment type="caution">
    <text evidence="2">The sequence shown here is derived from an EMBL/GenBank/DDBJ whole genome shotgun (WGS) entry which is preliminary data.</text>
</comment>
<evidence type="ECO:0000313" key="2">
    <source>
        <dbReference type="EMBL" id="KAK8974388.1"/>
    </source>
</evidence>
<keyword evidence="3" id="KW-1185">Reference proteome</keyword>
<proteinExistence type="predicted"/>
<dbReference type="EMBL" id="JBBPBN010000168">
    <property type="protein sequence ID" value="KAK8974388.1"/>
    <property type="molecule type" value="Genomic_DNA"/>
</dbReference>
<evidence type="ECO:0000259" key="1">
    <source>
        <dbReference type="PROSITE" id="PS50181"/>
    </source>
</evidence>
<reference evidence="2 3" key="1">
    <citation type="journal article" date="2024" name="G3 (Bethesda)">
        <title>Genome assembly of Hibiscus sabdariffa L. provides insights into metabolisms of medicinal natural products.</title>
        <authorList>
            <person name="Kim T."/>
        </authorList>
    </citation>
    <scope>NUCLEOTIDE SEQUENCE [LARGE SCALE GENOMIC DNA]</scope>
    <source>
        <strain evidence="2">TK-2024</strain>
        <tissue evidence="2">Old leaves</tissue>
    </source>
</reference>
<dbReference type="Pfam" id="PF00646">
    <property type="entry name" value="F-box"/>
    <property type="match status" value="1"/>
</dbReference>
<gene>
    <name evidence="2" type="ORF">V6N11_072723</name>
</gene>
<protein>
    <recommendedName>
        <fullName evidence="1">F-box domain-containing protein</fullName>
    </recommendedName>
</protein>
<name>A0ABR2NEB5_9ROSI</name>
<feature type="domain" description="F-box" evidence="1">
    <location>
        <begin position="8"/>
        <end position="57"/>
    </location>
</feature>
<sequence>MAKQAKYDGSLECLPDSILCHILSFLPTRDAVRTSILSPRWRYLFVSSISELDYSDCLPDSRVPIEHTDFKKFVDRLLFNPKYLRLECFRVNDLWVSDGSLDDGFLTIYNWLCAALWRGVKEIDVNLFRGDIRKLPTLLFYLPVTGDSEIGYPW</sequence>
<dbReference type="PANTHER" id="PTHR34223:SF51">
    <property type="entry name" value="OS06G0556300 PROTEIN"/>
    <property type="match status" value="1"/>
</dbReference>
<dbReference type="SMART" id="SM00256">
    <property type="entry name" value="FBOX"/>
    <property type="match status" value="1"/>
</dbReference>
<dbReference type="Proteomes" id="UP001396334">
    <property type="component" value="Unassembled WGS sequence"/>
</dbReference>
<organism evidence="2 3">
    <name type="scientific">Hibiscus sabdariffa</name>
    <name type="common">roselle</name>
    <dbReference type="NCBI Taxonomy" id="183260"/>
    <lineage>
        <taxon>Eukaryota</taxon>
        <taxon>Viridiplantae</taxon>
        <taxon>Streptophyta</taxon>
        <taxon>Embryophyta</taxon>
        <taxon>Tracheophyta</taxon>
        <taxon>Spermatophyta</taxon>
        <taxon>Magnoliopsida</taxon>
        <taxon>eudicotyledons</taxon>
        <taxon>Gunneridae</taxon>
        <taxon>Pentapetalae</taxon>
        <taxon>rosids</taxon>
        <taxon>malvids</taxon>
        <taxon>Malvales</taxon>
        <taxon>Malvaceae</taxon>
        <taxon>Malvoideae</taxon>
        <taxon>Hibiscus</taxon>
    </lineage>
</organism>
<accession>A0ABR2NEB5</accession>
<dbReference type="InterPro" id="IPR036047">
    <property type="entry name" value="F-box-like_dom_sf"/>
</dbReference>
<dbReference type="InterPro" id="IPR053781">
    <property type="entry name" value="F-box_AtFBL13-like"/>
</dbReference>